<gene>
    <name evidence="4" type="ORF">C475_08887</name>
</gene>
<name>M0CXD7_9EURY</name>
<dbReference type="InterPro" id="IPR000812">
    <property type="entry name" value="TFIIB"/>
</dbReference>
<dbReference type="EMBL" id="AOIU01000020">
    <property type="protein sequence ID" value="ELZ26529.1"/>
    <property type="molecule type" value="Genomic_DNA"/>
</dbReference>
<dbReference type="RefSeq" id="WP_006883452.1">
    <property type="nucleotide sequence ID" value="NZ_AOIU01000020.1"/>
</dbReference>
<sequence>MSESTLHDTIQTIRDADVPVSDADAEAAAEIYDQLEDTITDPDQLKLPDQPETYAAVVFAAVRATGSPIAAREIADVVDVDTGRLFRLADRVVDRVAIDVQLRDAHAFIDRFGDALDAEDHVTARAHALYDNAPDAVNGRAPQVAAAAALYAAIDELSAPIKQGDVVDAADVSSPPVSALYTDIQAEAGVTSEDKREQRRESIRDLMERIHDDVGADSGLDRAEDLLEEHGVEWSEEIDVRTAAAVLYYYAARDDGAVSQATVADAVGINPTVIGRHRDRVPFDVDAVTAEA</sequence>
<dbReference type="STRING" id="797114.C475_08887"/>
<dbReference type="GO" id="GO:0070897">
    <property type="term" value="P:transcription preinitiation complex assembly"/>
    <property type="evidence" value="ECO:0007669"/>
    <property type="project" value="InterPro"/>
</dbReference>
<dbReference type="InterPro" id="IPR036915">
    <property type="entry name" value="Cyclin-like_sf"/>
</dbReference>
<dbReference type="InterPro" id="IPR013150">
    <property type="entry name" value="TFIIB_cyclin"/>
</dbReference>
<dbReference type="PRINTS" id="PR00685">
    <property type="entry name" value="TIFACTORIIB"/>
</dbReference>
<evidence type="ECO:0000259" key="3">
    <source>
        <dbReference type="Pfam" id="PF00382"/>
    </source>
</evidence>
<accession>M0CXD7</accession>
<keyword evidence="1" id="KW-0805">Transcription regulation</keyword>
<keyword evidence="2" id="KW-0804">Transcription</keyword>
<reference evidence="4 5" key="1">
    <citation type="journal article" date="2014" name="PLoS Genet.">
        <title>Phylogenetically driven sequencing of extremely halophilic archaea reveals strategies for static and dynamic osmo-response.</title>
        <authorList>
            <person name="Becker E.A."/>
            <person name="Seitzer P.M."/>
            <person name="Tritt A."/>
            <person name="Larsen D."/>
            <person name="Krusor M."/>
            <person name="Yao A.I."/>
            <person name="Wu D."/>
            <person name="Madern D."/>
            <person name="Eisen J.A."/>
            <person name="Darling A.E."/>
            <person name="Facciotti M.T."/>
        </authorList>
    </citation>
    <scope>NUCLEOTIDE SEQUENCE [LARGE SCALE GENOMIC DNA]</scope>
    <source>
        <strain evidence="4 5">2-9-1</strain>
    </source>
</reference>
<proteinExistence type="predicted"/>
<evidence type="ECO:0000313" key="5">
    <source>
        <dbReference type="Proteomes" id="UP000011626"/>
    </source>
</evidence>
<dbReference type="GO" id="GO:0017025">
    <property type="term" value="F:TBP-class protein binding"/>
    <property type="evidence" value="ECO:0007669"/>
    <property type="project" value="InterPro"/>
</dbReference>
<dbReference type="Gene3D" id="1.10.472.10">
    <property type="entry name" value="Cyclin-like"/>
    <property type="match status" value="1"/>
</dbReference>
<dbReference type="PANTHER" id="PTHR11618:SF13">
    <property type="entry name" value="TRANSCRIPTION INITIATION FACTOR IIB"/>
    <property type="match status" value="1"/>
</dbReference>
<dbReference type="Pfam" id="PF00382">
    <property type="entry name" value="TFIIB"/>
    <property type="match status" value="1"/>
</dbReference>
<organism evidence="4 5">
    <name type="scientific">Halosimplex carlsbadense 2-9-1</name>
    <dbReference type="NCBI Taxonomy" id="797114"/>
    <lineage>
        <taxon>Archaea</taxon>
        <taxon>Methanobacteriati</taxon>
        <taxon>Methanobacteriota</taxon>
        <taxon>Stenosarchaea group</taxon>
        <taxon>Halobacteria</taxon>
        <taxon>Halobacteriales</taxon>
        <taxon>Haloarculaceae</taxon>
        <taxon>Halosimplex</taxon>
    </lineage>
</organism>
<keyword evidence="5" id="KW-1185">Reference proteome</keyword>
<dbReference type="SUPFAM" id="SSF47954">
    <property type="entry name" value="Cyclin-like"/>
    <property type="match status" value="1"/>
</dbReference>
<evidence type="ECO:0000256" key="1">
    <source>
        <dbReference type="ARBA" id="ARBA00023015"/>
    </source>
</evidence>
<dbReference type="Proteomes" id="UP000011626">
    <property type="component" value="Unassembled WGS sequence"/>
</dbReference>
<comment type="caution">
    <text evidence="4">The sequence shown here is derived from an EMBL/GenBank/DDBJ whole genome shotgun (WGS) entry which is preliminary data.</text>
</comment>
<feature type="domain" description="Transcription factor TFIIB cyclin-like" evidence="3">
    <location>
        <begin position="99"/>
        <end position="183"/>
    </location>
</feature>
<dbReference type="PANTHER" id="PTHR11618">
    <property type="entry name" value="TRANSCRIPTION INITIATION FACTOR IIB-RELATED"/>
    <property type="match status" value="1"/>
</dbReference>
<dbReference type="AlphaFoldDB" id="M0CXD7"/>
<evidence type="ECO:0000256" key="2">
    <source>
        <dbReference type="ARBA" id="ARBA00023163"/>
    </source>
</evidence>
<dbReference type="GO" id="GO:0097550">
    <property type="term" value="C:transcription preinitiation complex"/>
    <property type="evidence" value="ECO:0007669"/>
    <property type="project" value="TreeGrafter"/>
</dbReference>
<dbReference type="OrthoDB" id="350896at2157"/>
<evidence type="ECO:0000313" key="4">
    <source>
        <dbReference type="EMBL" id="ELZ26529.1"/>
    </source>
</evidence>
<protein>
    <submittedName>
        <fullName evidence="4">Transcription factor TFIIB cyclin-related protein</fullName>
    </submittedName>
</protein>